<dbReference type="SUPFAM" id="SSF47762">
    <property type="entry name" value="PAH2 domain"/>
    <property type="match status" value="3"/>
</dbReference>
<evidence type="ECO:0000256" key="1">
    <source>
        <dbReference type="ARBA" id="ARBA00004123"/>
    </source>
</evidence>
<dbReference type="EnsemblPlants" id="Pp3c8_19010V3.6">
    <property type="protein sequence ID" value="Pp3c8_19010V3.6"/>
    <property type="gene ID" value="Pp3c8_19010"/>
</dbReference>
<dbReference type="GO" id="GO:0000122">
    <property type="term" value="P:negative regulation of transcription by RNA polymerase II"/>
    <property type="evidence" value="ECO:0000318"/>
    <property type="project" value="GO_Central"/>
</dbReference>
<name>A0A7I4EKN9_PHYPA</name>
<reference evidence="10 11" key="2">
    <citation type="journal article" date="2018" name="Plant J.">
        <title>The Physcomitrella patens chromosome-scale assembly reveals moss genome structure and evolution.</title>
        <authorList>
            <person name="Lang D."/>
            <person name="Ullrich K.K."/>
            <person name="Murat F."/>
            <person name="Fuchs J."/>
            <person name="Jenkins J."/>
            <person name="Haas F.B."/>
            <person name="Piednoel M."/>
            <person name="Gundlach H."/>
            <person name="Van Bel M."/>
            <person name="Meyberg R."/>
            <person name="Vives C."/>
            <person name="Morata J."/>
            <person name="Symeonidi A."/>
            <person name="Hiss M."/>
            <person name="Muchero W."/>
            <person name="Kamisugi Y."/>
            <person name="Saleh O."/>
            <person name="Blanc G."/>
            <person name="Decker E.L."/>
            <person name="van Gessel N."/>
            <person name="Grimwood J."/>
            <person name="Hayes R.D."/>
            <person name="Graham S.W."/>
            <person name="Gunter L.E."/>
            <person name="McDaniel S.F."/>
            <person name="Hoernstein S.N.W."/>
            <person name="Larsson A."/>
            <person name="Li F.W."/>
            <person name="Perroud P.F."/>
            <person name="Phillips J."/>
            <person name="Ranjan P."/>
            <person name="Rokshar D.S."/>
            <person name="Rothfels C.J."/>
            <person name="Schneider L."/>
            <person name="Shu S."/>
            <person name="Stevenson D.W."/>
            <person name="Thummler F."/>
            <person name="Tillich M."/>
            <person name="Villarreal Aguilar J.C."/>
            <person name="Widiez T."/>
            <person name="Wong G.K."/>
            <person name="Wymore A."/>
            <person name="Zhang Y."/>
            <person name="Zimmer A.D."/>
            <person name="Quatrano R.S."/>
            <person name="Mayer K.F.X."/>
            <person name="Goodstein D."/>
            <person name="Casacuberta J.M."/>
            <person name="Vandepoele K."/>
            <person name="Reski R."/>
            <person name="Cuming A.C."/>
            <person name="Tuskan G.A."/>
            <person name="Maumus F."/>
            <person name="Salse J."/>
            <person name="Schmutz J."/>
            <person name="Rensing S.A."/>
        </authorList>
    </citation>
    <scope>NUCLEOTIDE SEQUENCE [LARGE SCALE GENOMIC DNA]</scope>
    <source>
        <strain evidence="10 11">cv. Gransden 2004</strain>
    </source>
</reference>
<dbReference type="SMART" id="SM00761">
    <property type="entry name" value="HDAC_interact"/>
    <property type="match status" value="1"/>
</dbReference>
<feature type="compositionally biased region" description="Basic and acidic residues" evidence="8">
    <location>
        <begin position="775"/>
        <end position="784"/>
    </location>
</feature>
<feature type="compositionally biased region" description="Basic and acidic residues" evidence="8">
    <location>
        <begin position="245"/>
        <end position="269"/>
    </location>
</feature>
<dbReference type="EnsemblPlants" id="Pp3c8_19010V3.7">
    <property type="protein sequence ID" value="Pp3c8_19010V3.7"/>
    <property type="gene ID" value="Pp3c8_19010"/>
</dbReference>
<evidence type="ECO:0000259" key="9">
    <source>
        <dbReference type="SMART" id="SM00761"/>
    </source>
</evidence>
<evidence type="ECO:0000256" key="4">
    <source>
        <dbReference type="ARBA" id="ARBA00023015"/>
    </source>
</evidence>
<evidence type="ECO:0000256" key="3">
    <source>
        <dbReference type="ARBA" id="ARBA00022737"/>
    </source>
</evidence>
<keyword evidence="3" id="KW-0677">Repeat</keyword>
<evidence type="ECO:0000256" key="2">
    <source>
        <dbReference type="ARBA" id="ARBA00022491"/>
    </source>
</evidence>
<evidence type="ECO:0000256" key="7">
    <source>
        <dbReference type="PROSITE-ProRule" id="PRU00810"/>
    </source>
</evidence>
<dbReference type="GO" id="GO:0003714">
    <property type="term" value="F:transcription corepressor activity"/>
    <property type="evidence" value="ECO:0000318"/>
    <property type="project" value="GO_Central"/>
</dbReference>
<sequence>MKNRESGEAENGFFQGRRTAESTVGEASETVADNNPLAANRPRLTTDDALAYLKAVKDKFKNDKTKYEEFLEVIKDFKAQKLDTAGVISRVKQLFKGYPKLIMGFNAFLPRGYEITQPEEEKPAVEFDQAINYVNKIKARFATEEIVYKQFLEILNYYRKGNKTINEVYQEVANLFADHSDLLEEFTCFLPGTSGTCMGNDRRSFKRAQPNVRQADEKGIGESGMSSIDRLRIRDETSSYVQGELSRERPSEHRAAKPWKAGEKSDWKGTGHRKDRVDREEGGRDKQNEFAEQKPAKRTSARNASDAIRRQSQAREGGEGFSGPVPQASTDDKKAVKSAVGVHHPFFDKVKARLCSRDTYQEFLKCLNIFSQEIIGREELQSLVGDILGKHADLMEGFTEFLTHCENVEGCIAGVFTGLKLGDFAETAPLKVVKIERDGERERNRERERDAKEKEHDVKPSLAAREGAHKVVPNKDKHINKPISELDLSNCDRCTPSYRLLPKHYTRPVSNHRTALENSVLNDSWVSVTSGSEDYSFKHMRKNPYEESLFRCEDDRFELDMLLEGTAMTAKLVGEYTTKQEEQSGEANELPPVHEFFSAMSLRCIERIYGDHGLDMLEAVRKNTSRAMPLIHSRLVQKEEEWTRCREEMNKVWSEVYTKNCYKALDHRSFYFRSQDKKALSTKVLLGEIKEVNEKGRREGDAMLAIAAGNRRPLLPDLRYEFSDLSIHGDMYQIIKYSSEEISNSPDHTEKTMQMWRMFLDPMLGLWSRSEGVEDMEKGVKGRSSEGNGGDETSILERRTTPHEGGGIVCGDVEVVGVEGCGARVTAGTTNGEARQADGNGERNSEDSAGGGAGERGGDGAGEGAVRATVEDDGEGTAARMGGCGWLHTGIVQEKQSSGAAERDDVKKRENAGHDENRGRRSVANGGGFVDDGKDRGGRGTPDEEEGEVSPVSEREKREQSKCSPRRGRGENGVVKLFDYEEVAEGAGGAEMEHEQDAYDEGEESAQKSSEDSDTPSEGGEEVLPSEESGDDQADHDDDEEDAEGKVESEGEAEGMTDVEGGDGNGNSPLANSEQSYAHCKPLAAHPGPGAGLTVVSHSKKGGGIFYGNDTLYVLLRLYQVLYERLLSAKMNAEFASKRKGSDDGAPPNLYSRFIQVLYGLLDGFVDNSKFEDECRAIIGIQSYILFTLDELIFKLVKQLQAAATDDVVQKLLALHAYEYGREPVDLVYYADACMLLHDQSIYRFEQTWIPNELLIRLMENSDVPGNSFERPFQKYLDGLLTSVQSGKGRQVFVARNLKRKLVVERLDYGEDVKILNGLEIKMTCRTSKVSYVLDTEDVFWRSMPRGKRRKVKARPKRVGLFHKWMQELETLKGA</sequence>
<feature type="compositionally biased region" description="Basic and acidic residues" evidence="8">
    <location>
        <begin position="901"/>
        <end position="919"/>
    </location>
</feature>
<dbReference type="InterPro" id="IPR036600">
    <property type="entry name" value="PAH_sf"/>
</dbReference>
<accession>A0A7I4EKN9</accession>
<dbReference type="KEGG" id="ppp:112285370"/>
<dbReference type="GO" id="GO:0000118">
    <property type="term" value="C:histone deacetylase complex"/>
    <property type="evidence" value="ECO:0000318"/>
    <property type="project" value="GO_Central"/>
</dbReference>
<feature type="compositionally biased region" description="Gly residues" evidence="8">
    <location>
        <begin position="849"/>
        <end position="863"/>
    </location>
</feature>
<dbReference type="Pfam" id="PF16879">
    <property type="entry name" value="Sin3a_C"/>
    <property type="match status" value="1"/>
</dbReference>
<feature type="compositionally biased region" description="Basic and acidic residues" evidence="8">
    <location>
        <begin position="931"/>
        <end position="942"/>
    </location>
</feature>
<keyword evidence="5" id="KW-0804">Transcription</keyword>
<dbReference type="EnsemblPlants" id="Pp3c8_19010V3.4">
    <property type="protein sequence ID" value="Pp3c8_19010V3.4"/>
    <property type="gene ID" value="Pp3c8_19010"/>
</dbReference>
<dbReference type="FunFam" id="1.20.1160.11:FF:000001">
    <property type="entry name" value="Paired amphipathic helix protein Sin3"/>
    <property type="match status" value="1"/>
</dbReference>
<dbReference type="InterPro" id="IPR031693">
    <property type="entry name" value="Sin3_C"/>
</dbReference>
<dbReference type="Gramene" id="Pp3c8_19010V3.3">
    <property type="protein sequence ID" value="Pp3c8_19010V3.3"/>
    <property type="gene ID" value="Pp3c8_19010"/>
</dbReference>
<dbReference type="Gramene" id="Pp3c8_19010V3.5">
    <property type="protein sequence ID" value="Pp3c8_19010V3.5"/>
    <property type="gene ID" value="Pp3c8_19010"/>
</dbReference>
<dbReference type="Proteomes" id="UP000006727">
    <property type="component" value="Chromosome 8"/>
</dbReference>
<dbReference type="RefSeq" id="XP_024381893.1">
    <property type="nucleotide sequence ID" value="XM_024526125.2"/>
</dbReference>
<dbReference type="EnsemblPlants" id="Pp3c8_19010V3.2">
    <property type="protein sequence ID" value="Pp3c8_19010V3.2"/>
    <property type="gene ID" value="Pp3c8_19010"/>
</dbReference>
<keyword evidence="6 7" id="KW-0539">Nucleus</keyword>
<evidence type="ECO:0000256" key="8">
    <source>
        <dbReference type="SAM" id="MobiDB-lite"/>
    </source>
</evidence>
<reference evidence="10 11" key="1">
    <citation type="journal article" date="2008" name="Science">
        <title>The Physcomitrella genome reveals evolutionary insights into the conquest of land by plants.</title>
        <authorList>
            <person name="Rensing S."/>
            <person name="Lang D."/>
            <person name="Zimmer A."/>
            <person name="Terry A."/>
            <person name="Salamov A."/>
            <person name="Shapiro H."/>
            <person name="Nishiyama T."/>
            <person name="Perroud P.-F."/>
            <person name="Lindquist E."/>
            <person name="Kamisugi Y."/>
            <person name="Tanahashi T."/>
            <person name="Sakakibara K."/>
            <person name="Fujita T."/>
            <person name="Oishi K."/>
            <person name="Shin-I T."/>
            <person name="Kuroki Y."/>
            <person name="Toyoda A."/>
            <person name="Suzuki Y."/>
            <person name="Hashimoto A."/>
            <person name="Yamaguchi K."/>
            <person name="Sugano A."/>
            <person name="Kohara Y."/>
            <person name="Fujiyama A."/>
            <person name="Anterola A."/>
            <person name="Aoki S."/>
            <person name="Ashton N."/>
            <person name="Barbazuk W.B."/>
            <person name="Barker E."/>
            <person name="Bennetzen J."/>
            <person name="Bezanilla M."/>
            <person name="Blankenship R."/>
            <person name="Cho S.H."/>
            <person name="Dutcher S."/>
            <person name="Estelle M."/>
            <person name="Fawcett J.A."/>
            <person name="Gundlach H."/>
            <person name="Hanada K."/>
            <person name="Heyl A."/>
            <person name="Hicks K.A."/>
            <person name="Hugh J."/>
            <person name="Lohr M."/>
            <person name="Mayer K."/>
            <person name="Melkozernov A."/>
            <person name="Murata T."/>
            <person name="Nelson D."/>
            <person name="Pils B."/>
            <person name="Prigge M."/>
            <person name="Reiss B."/>
            <person name="Renner T."/>
            <person name="Rombauts S."/>
            <person name="Rushton P."/>
            <person name="Sanderfoot A."/>
            <person name="Schween G."/>
            <person name="Shiu S.-H."/>
            <person name="Stueber K."/>
            <person name="Theodoulou F.L."/>
            <person name="Tu H."/>
            <person name="Van de Peer Y."/>
            <person name="Verrier P.J."/>
            <person name="Waters E."/>
            <person name="Wood A."/>
            <person name="Yang L."/>
            <person name="Cove D."/>
            <person name="Cuming A."/>
            <person name="Hasebe M."/>
            <person name="Lucas S."/>
            <person name="Mishler D.B."/>
            <person name="Reski R."/>
            <person name="Grigoriev I."/>
            <person name="Quatrano R.S."/>
            <person name="Boore J.L."/>
        </authorList>
    </citation>
    <scope>NUCLEOTIDE SEQUENCE [LARGE SCALE GENOMIC DNA]</scope>
    <source>
        <strain evidence="10 11">cv. Gransden 2004</strain>
    </source>
</reference>
<dbReference type="FunFam" id="1.20.1160.11:FF:000003">
    <property type="entry name" value="Paired amphipathic helix SIN3-like protein"/>
    <property type="match status" value="1"/>
</dbReference>
<dbReference type="FunFam" id="1.20.1160.11:FF:000002">
    <property type="entry name" value="Paired amphipathic helix protein SIN3"/>
    <property type="match status" value="1"/>
</dbReference>
<dbReference type="GeneID" id="112285370"/>
<dbReference type="Gramene" id="Pp3c8_19010V3.2">
    <property type="protein sequence ID" value="Pp3c8_19010V3.2"/>
    <property type="gene ID" value="Pp3c8_19010"/>
</dbReference>
<dbReference type="FunCoup" id="A0A7I4EKN9">
    <property type="interactions" value="4293"/>
</dbReference>
<feature type="region of interest" description="Disordered" evidence="8">
    <location>
        <begin position="1"/>
        <end position="32"/>
    </location>
</feature>
<dbReference type="Pfam" id="PF02671">
    <property type="entry name" value="PAH"/>
    <property type="match status" value="3"/>
</dbReference>
<feature type="region of interest" description="Disordered" evidence="8">
    <location>
        <begin position="775"/>
        <end position="808"/>
    </location>
</feature>
<feature type="compositionally biased region" description="Acidic residues" evidence="8">
    <location>
        <begin position="1050"/>
        <end position="1061"/>
    </location>
</feature>
<feature type="region of interest" description="Disordered" evidence="8">
    <location>
        <begin position="207"/>
        <end position="336"/>
    </location>
</feature>
<dbReference type="Pfam" id="PF08295">
    <property type="entry name" value="Sin3_corepress"/>
    <property type="match status" value="1"/>
</dbReference>
<keyword evidence="2" id="KW-0678">Repressor</keyword>
<dbReference type="Gene3D" id="1.20.1160.11">
    <property type="entry name" value="Paired amphipathic helix"/>
    <property type="match status" value="3"/>
</dbReference>
<dbReference type="InterPro" id="IPR039774">
    <property type="entry name" value="Sin3-like"/>
</dbReference>
<organism evidence="10 11">
    <name type="scientific">Physcomitrium patens</name>
    <name type="common">Spreading-leaved earth moss</name>
    <name type="synonym">Physcomitrella patens</name>
    <dbReference type="NCBI Taxonomy" id="3218"/>
    <lineage>
        <taxon>Eukaryota</taxon>
        <taxon>Viridiplantae</taxon>
        <taxon>Streptophyta</taxon>
        <taxon>Embryophyta</taxon>
        <taxon>Bryophyta</taxon>
        <taxon>Bryophytina</taxon>
        <taxon>Bryopsida</taxon>
        <taxon>Funariidae</taxon>
        <taxon>Funariales</taxon>
        <taxon>Funariaceae</taxon>
        <taxon>Physcomitrium</taxon>
    </lineage>
</organism>
<feature type="compositionally biased region" description="Acidic residues" evidence="8">
    <location>
        <begin position="1012"/>
        <end position="1043"/>
    </location>
</feature>
<evidence type="ECO:0000313" key="11">
    <source>
        <dbReference type="Proteomes" id="UP000006727"/>
    </source>
</evidence>
<dbReference type="InterPro" id="IPR003822">
    <property type="entry name" value="PAH"/>
</dbReference>
<comment type="subcellular location">
    <subcellularLocation>
        <location evidence="1 7">Nucleus</location>
    </subcellularLocation>
</comment>
<dbReference type="PROSITE" id="PS51477">
    <property type="entry name" value="PAH"/>
    <property type="match status" value="3"/>
</dbReference>
<dbReference type="GO" id="GO:0000785">
    <property type="term" value="C:chromatin"/>
    <property type="evidence" value="ECO:0000318"/>
    <property type="project" value="GO_Central"/>
</dbReference>
<dbReference type="OrthoDB" id="10265969at2759"/>
<protein>
    <recommendedName>
        <fullName evidence="9">Histone deacetylase interacting domain-containing protein</fullName>
    </recommendedName>
</protein>
<feature type="compositionally biased region" description="Basic and acidic residues" evidence="8">
    <location>
        <begin position="275"/>
        <end position="295"/>
    </location>
</feature>
<dbReference type="EnsemblPlants" id="Pp3c8_19010V3.5">
    <property type="protein sequence ID" value="Pp3c8_19010V3.5"/>
    <property type="gene ID" value="Pp3c8_19010"/>
</dbReference>
<feature type="domain" description="Histone deacetylase interacting" evidence="9">
    <location>
        <begin position="490"/>
        <end position="588"/>
    </location>
</feature>
<dbReference type="RefSeq" id="XP_024381892.1">
    <property type="nucleotide sequence ID" value="XM_024526124.2"/>
</dbReference>
<dbReference type="Gramene" id="Pp3c8_19010V3.7">
    <property type="protein sequence ID" value="Pp3c8_19010V3.7"/>
    <property type="gene ID" value="Pp3c8_19010"/>
</dbReference>
<gene>
    <name evidence="10" type="primary">LOC112285370</name>
</gene>
<dbReference type="InterPro" id="IPR013194">
    <property type="entry name" value="HDAC_interact_dom"/>
</dbReference>
<keyword evidence="4" id="KW-0805">Transcription regulation</keyword>
<dbReference type="EMBL" id="ABEU02000008">
    <property type="status" value="NOT_ANNOTATED_CDS"/>
    <property type="molecule type" value="Genomic_DNA"/>
</dbReference>
<dbReference type="Gramene" id="Pp3c8_19010V3.6">
    <property type="protein sequence ID" value="Pp3c8_19010V3.6"/>
    <property type="gene ID" value="Pp3c8_19010"/>
</dbReference>
<evidence type="ECO:0000313" key="10">
    <source>
        <dbReference type="EnsemblPlants" id="Pp3c8_19010V3.5"/>
    </source>
</evidence>
<evidence type="ECO:0000256" key="5">
    <source>
        <dbReference type="ARBA" id="ARBA00023163"/>
    </source>
</evidence>
<evidence type="ECO:0000256" key="6">
    <source>
        <dbReference type="ARBA" id="ARBA00023242"/>
    </source>
</evidence>
<dbReference type="PANTHER" id="PTHR12346:SF0">
    <property type="entry name" value="SIN3A, ISOFORM G"/>
    <property type="match status" value="1"/>
</dbReference>
<feature type="region of interest" description="Disordered" evidence="8">
    <location>
        <begin position="439"/>
        <end position="459"/>
    </location>
</feature>
<proteinExistence type="predicted"/>
<dbReference type="Gramene" id="Pp3c8_19010V3.4">
    <property type="protein sequence ID" value="Pp3c8_19010V3.4"/>
    <property type="gene ID" value="Pp3c8_19010"/>
</dbReference>
<dbReference type="EnsemblPlants" id="Pp3c8_19010V3.3">
    <property type="protein sequence ID" value="Pp3c8_19010V3.3"/>
    <property type="gene ID" value="Pp3c8_19010"/>
</dbReference>
<dbReference type="PANTHER" id="PTHR12346">
    <property type="entry name" value="SIN3B-RELATED"/>
    <property type="match status" value="1"/>
</dbReference>
<keyword evidence="11" id="KW-1185">Reference proteome</keyword>
<feature type="region of interest" description="Disordered" evidence="8">
    <location>
        <begin position="825"/>
        <end position="1073"/>
    </location>
</feature>
<reference evidence="10" key="3">
    <citation type="submission" date="2020-12" db="UniProtKB">
        <authorList>
            <consortium name="EnsemblPlants"/>
        </authorList>
    </citation>
    <scope>IDENTIFICATION</scope>
</reference>